<reference evidence="4" key="1">
    <citation type="submission" date="2019-08" db="EMBL/GenBank/DDBJ databases">
        <title>The genome of the North American firefly Photinus pyralis.</title>
        <authorList>
            <consortium name="Photinus pyralis genome working group"/>
            <person name="Fallon T.R."/>
            <person name="Sander Lower S.E."/>
            <person name="Weng J.-K."/>
        </authorList>
    </citation>
    <scope>NUCLEOTIDE SEQUENCE</scope>
    <source>
        <strain evidence="4">TRF0915ILg1</strain>
        <tissue evidence="4">Whole body</tissue>
    </source>
</reference>
<gene>
    <name evidence="4" type="ORF">ILUMI_23223</name>
</gene>
<feature type="signal peptide" evidence="3">
    <location>
        <begin position="1"/>
        <end position="25"/>
    </location>
</feature>
<dbReference type="OrthoDB" id="10541702at2759"/>
<sequence>MAIKSWCLISAVIFLQISTSTWVFADDAGLNSTDTGSFNDSTTSLGGPLNDSNSNLDQSSILAAIDQFNLNQFNMNKQPADQPQQDQHESGIPTRPPTDPNRASTFPPLVHNEGASNGTDKQKTDAQTTQKPAGAENSKSDNSKGGSGYFYGNFVVVLCGACVLHLLY</sequence>
<dbReference type="Proteomes" id="UP000801492">
    <property type="component" value="Unassembled WGS sequence"/>
</dbReference>
<feature type="transmembrane region" description="Helical" evidence="2">
    <location>
        <begin position="148"/>
        <end position="167"/>
    </location>
</feature>
<keyword evidence="2" id="KW-1133">Transmembrane helix</keyword>
<feature type="chain" id="PRO_5035423112" evidence="3">
    <location>
        <begin position="26"/>
        <end position="168"/>
    </location>
</feature>
<accession>A0A8K0CF17</accession>
<dbReference type="AlphaFoldDB" id="A0A8K0CF17"/>
<evidence type="ECO:0000256" key="3">
    <source>
        <dbReference type="SAM" id="SignalP"/>
    </source>
</evidence>
<proteinExistence type="predicted"/>
<keyword evidence="2" id="KW-0812">Transmembrane</keyword>
<keyword evidence="3" id="KW-0732">Signal</keyword>
<feature type="compositionally biased region" description="Polar residues" evidence="1">
    <location>
        <begin position="72"/>
        <end position="85"/>
    </location>
</feature>
<feature type="region of interest" description="Disordered" evidence="1">
    <location>
        <begin position="72"/>
        <end position="144"/>
    </location>
</feature>
<keyword evidence="2" id="KW-0472">Membrane</keyword>
<protein>
    <submittedName>
        <fullName evidence="4">Uncharacterized protein</fullName>
    </submittedName>
</protein>
<evidence type="ECO:0000256" key="2">
    <source>
        <dbReference type="SAM" id="Phobius"/>
    </source>
</evidence>
<evidence type="ECO:0000313" key="5">
    <source>
        <dbReference type="Proteomes" id="UP000801492"/>
    </source>
</evidence>
<name>A0A8K0CF17_IGNLU</name>
<evidence type="ECO:0000256" key="1">
    <source>
        <dbReference type="SAM" id="MobiDB-lite"/>
    </source>
</evidence>
<dbReference type="EMBL" id="VTPC01090575">
    <property type="protein sequence ID" value="KAF2882952.1"/>
    <property type="molecule type" value="Genomic_DNA"/>
</dbReference>
<comment type="caution">
    <text evidence="4">The sequence shown here is derived from an EMBL/GenBank/DDBJ whole genome shotgun (WGS) entry which is preliminary data.</text>
</comment>
<keyword evidence="5" id="KW-1185">Reference proteome</keyword>
<evidence type="ECO:0000313" key="4">
    <source>
        <dbReference type="EMBL" id="KAF2882952.1"/>
    </source>
</evidence>
<organism evidence="4 5">
    <name type="scientific">Ignelater luminosus</name>
    <name type="common">Cucubano</name>
    <name type="synonym">Pyrophorus luminosus</name>
    <dbReference type="NCBI Taxonomy" id="2038154"/>
    <lineage>
        <taxon>Eukaryota</taxon>
        <taxon>Metazoa</taxon>
        <taxon>Ecdysozoa</taxon>
        <taxon>Arthropoda</taxon>
        <taxon>Hexapoda</taxon>
        <taxon>Insecta</taxon>
        <taxon>Pterygota</taxon>
        <taxon>Neoptera</taxon>
        <taxon>Endopterygota</taxon>
        <taxon>Coleoptera</taxon>
        <taxon>Polyphaga</taxon>
        <taxon>Elateriformia</taxon>
        <taxon>Elateroidea</taxon>
        <taxon>Elateridae</taxon>
        <taxon>Agrypninae</taxon>
        <taxon>Pyrophorini</taxon>
        <taxon>Ignelater</taxon>
    </lineage>
</organism>